<dbReference type="PANTHER" id="PTHR46594">
    <property type="entry name" value="P-TYPE CATION-TRANSPORTING ATPASE"/>
    <property type="match status" value="1"/>
</dbReference>
<dbReference type="PROSITE" id="PS50846">
    <property type="entry name" value="HMA_2"/>
    <property type="match status" value="1"/>
</dbReference>
<dbReference type="PROSITE" id="PS51257">
    <property type="entry name" value="PROKAR_LIPOPROTEIN"/>
    <property type="match status" value="1"/>
</dbReference>
<feature type="region of interest" description="Disordered" evidence="2">
    <location>
        <begin position="128"/>
        <end position="172"/>
    </location>
</feature>
<reference evidence="4 5" key="1">
    <citation type="submission" date="2018-11" db="EMBL/GenBank/DDBJ databases">
        <title>Flavobacterium sp. nov., YIM 102701-2 draft genome.</title>
        <authorList>
            <person name="Li G."/>
            <person name="Jiang Y."/>
        </authorList>
    </citation>
    <scope>NUCLEOTIDE SEQUENCE [LARGE SCALE GENOMIC DNA]</scope>
    <source>
        <strain evidence="4 5">YIM 102701-2</strain>
    </source>
</reference>
<dbReference type="FunFam" id="3.30.70.100:FF:000001">
    <property type="entry name" value="ATPase copper transporting beta"/>
    <property type="match status" value="1"/>
</dbReference>
<dbReference type="Gene3D" id="3.30.70.100">
    <property type="match status" value="1"/>
</dbReference>
<keyword evidence="5" id="KW-1185">Reference proteome</keyword>
<dbReference type="CDD" id="cd00371">
    <property type="entry name" value="HMA"/>
    <property type="match status" value="1"/>
</dbReference>
<evidence type="ECO:0000313" key="5">
    <source>
        <dbReference type="Proteomes" id="UP000275719"/>
    </source>
</evidence>
<dbReference type="GO" id="GO:0046872">
    <property type="term" value="F:metal ion binding"/>
    <property type="evidence" value="ECO:0007669"/>
    <property type="project" value="UniProtKB-KW"/>
</dbReference>
<sequence length="172" mass="18818">MKKTFALLALSTIFLVGCKDKVVETIDSNGKDSLAIENTSNEVTGVMEKASFEIEGMSCAVGCAKVIEGKLAKLNGVKSAVVDYDTKKATVEFDNAQQSIESIEQTVEKIGDGLYQVENMHSSLETAMNFQEPKKEKKGCCSKSGKSCDKDKKKETKSEKKEEKSEKKSNLL</sequence>
<dbReference type="SUPFAM" id="SSF55008">
    <property type="entry name" value="HMA, heavy metal-associated domain"/>
    <property type="match status" value="1"/>
</dbReference>
<feature type="domain" description="HMA" evidence="3">
    <location>
        <begin position="48"/>
        <end position="118"/>
    </location>
</feature>
<evidence type="ECO:0000256" key="1">
    <source>
        <dbReference type="ARBA" id="ARBA00022723"/>
    </source>
</evidence>
<dbReference type="InterPro" id="IPR006121">
    <property type="entry name" value="HMA_dom"/>
</dbReference>
<dbReference type="EMBL" id="RQVQ01000009">
    <property type="protein sequence ID" value="RRJ91633.1"/>
    <property type="molecule type" value="Genomic_DNA"/>
</dbReference>
<dbReference type="Pfam" id="PF00403">
    <property type="entry name" value="HMA"/>
    <property type="match status" value="1"/>
</dbReference>
<evidence type="ECO:0000259" key="3">
    <source>
        <dbReference type="PROSITE" id="PS50846"/>
    </source>
</evidence>
<protein>
    <submittedName>
        <fullName evidence="4">Heavy-metal-associated domain-containing protein</fullName>
    </submittedName>
</protein>
<evidence type="ECO:0000256" key="2">
    <source>
        <dbReference type="SAM" id="MobiDB-lite"/>
    </source>
</evidence>
<evidence type="ECO:0000313" key="4">
    <source>
        <dbReference type="EMBL" id="RRJ91633.1"/>
    </source>
</evidence>
<proteinExistence type="predicted"/>
<dbReference type="Proteomes" id="UP000275719">
    <property type="component" value="Unassembled WGS sequence"/>
</dbReference>
<dbReference type="OrthoDB" id="1178902at2"/>
<gene>
    <name evidence="4" type="ORF">EG240_05385</name>
</gene>
<name>A0A3P3WGH4_9FLAO</name>
<organism evidence="4 5">
    <name type="scientific">Paenimyroides tangerinum</name>
    <dbReference type="NCBI Taxonomy" id="2488728"/>
    <lineage>
        <taxon>Bacteria</taxon>
        <taxon>Pseudomonadati</taxon>
        <taxon>Bacteroidota</taxon>
        <taxon>Flavobacteriia</taxon>
        <taxon>Flavobacteriales</taxon>
        <taxon>Flavobacteriaceae</taxon>
        <taxon>Paenimyroides</taxon>
    </lineage>
</organism>
<dbReference type="InterPro" id="IPR036163">
    <property type="entry name" value="HMA_dom_sf"/>
</dbReference>
<feature type="compositionally biased region" description="Basic and acidic residues" evidence="2">
    <location>
        <begin position="146"/>
        <end position="172"/>
    </location>
</feature>
<dbReference type="RefSeq" id="WP_125018225.1">
    <property type="nucleotide sequence ID" value="NZ_RQVQ01000009.1"/>
</dbReference>
<comment type="caution">
    <text evidence="4">The sequence shown here is derived from an EMBL/GenBank/DDBJ whole genome shotgun (WGS) entry which is preliminary data.</text>
</comment>
<dbReference type="PANTHER" id="PTHR46594:SF4">
    <property type="entry name" value="P-TYPE CATION-TRANSPORTING ATPASE"/>
    <property type="match status" value="1"/>
</dbReference>
<dbReference type="AlphaFoldDB" id="A0A3P3WGH4"/>
<accession>A0A3P3WGH4</accession>
<keyword evidence="1" id="KW-0479">Metal-binding</keyword>